<reference evidence="1" key="1">
    <citation type="submission" date="2018-10" db="EMBL/GenBank/DDBJ databases">
        <title>Hidden diversity of soil giant viruses.</title>
        <authorList>
            <person name="Schulz F."/>
            <person name="Alteio L."/>
            <person name="Goudeau D."/>
            <person name="Ryan E.M."/>
            <person name="Malmstrom R.R."/>
            <person name="Blanchard J."/>
            <person name="Woyke T."/>
        </authorList>
    </citation>
    <scope>NUCLEOTIDE SEQUENCE</scope>
    <source>
        <strain evidence="1">HYV1</strain>
    </source>
</reference>
<protein>
    <submittedName>
        <fullName evidence="1">Uncharacterized protein</fullName>
    </submittedName>
</protein>
<proteinExistence type="predicted"/>
<evidence type="ECO:0000313" key="1">
    <source>
        <dbReference type="EMBL" id="AYV83760.1"/>
    </source>
</evidence>
<name>A0A3G5A907_9VIRU</name>
<gene>
    <name evidence="1" type="ORF">Hyperionvirus11_33</name>
</gene>
<dbReference type="EMBL" id="MK072393">
    <property type="protein sequence ID" value="AYV83760.1"/>
    <property type="molecule type" value="Genomic_DNA"/>
</dbReference>
<accession>A0A3G5A907</accession>
<organism evidence="1">
    <name type="scientific">Hyperionvirus sp</name>
    <dbReference type="NCBI Taxonomy" id="2487770"/>
    <lineage>
        <taxon>Viruses</taxon>
        <taxon>Varidnaviria</taxon>
        <taxon>Bamfordvirae</taxon>
        <taxon>Nucleocytoviricota</taxon>
        <taxon>Megaviricetes</taxon>
        <taxon>Imitervirales</taxon>
        <taxon>Mimiviridae</taxon>
        <taxon>Klosneuvirinae</taxon>
    </lineage>
</organism>
<sequence>MSERLLWLMGKHVEIHAHLSYECAHCLILCRVCLVEKKPLPQSDHMKAFVGNQHLGDVFFAMDAFPARF</sequence>